<dbReference type="InterPro" id="IPR008996">
    <property type="entry name" value="IL1/FGF"/>
</dbReference>
<feature type="compositionally biased region" description="Basic and acidic residues" evidence="3">
    <location>
        <begin position="3570"/>
        <end position="3589"/>
    </location>
</feature>
<dbReference type="Gene3D" id="3.10.20.230">
    <property type="entry name" value="Doublecortin domain"/>
    <property type="match status" value="2"/>
</dbReference>
<feature type="domain" description="PLAT" evidence="4">
    <location>
        <begin position="1828"/>
        <end position="1949"/>
    </location>
</feature>
<dbReference type="CDD" id="cd01756">
    <property type="entry name" value="PLAT_repeat"/>
    <property type="match status" value="3"/>
</dbReference>
<feature type="domain" description="PLAT" evidence="4">
    <location>
        <begin position="2645"/>
        <end position="2763"/>
    </location>
</feature>
<feature type="domain" description="PLAT" evidence="4">
    <location>
        <begin position="1166"/>
        <end position="1283"/>
    </location>
</feature>
<dbReference type="Gene3D" id="2.60.60.20">
    <property type="entry name" value="PLAT/LH2 domain"/>
    <property type="match status" value="15"/>
</dbReference>
<feature type="region of interest" description="Disordered" evidence="3">
    <location>
        <begin position="1406"/>
        <end position="1429"/>
    </location>
</feature>
<dbReference type="RefSeq" id="XP_005101561.1">
    <property type="nucleotide sequence ID" value="XM_005101504.3"/>
</dbReference>
<feature type="compositionally biased region" description="Basic and acidic residues" evidence="3">
    <location>
        <begin position="3465"/>
        <end position="3479"/>
    </location>
</feature>
<feature type="region of interest" description="Disordered" evidence="3">
    <location>
        <begin position="2791"/>
        <end position="2821"/>
    </location>
</feature>
<feature type="domain" description="PLAT" evidence="4">
    <location>
        <begin position="2100"/>
        <end position="2221"/>
    </location>
</feature>
<feature type="compositionally biased region" description="Polar residues" evidence="3">
    <location>
        <begin position="3386"/>
        <end position="3396"/>
    </location>
</feature>
<feature type="domain" description="PLAT" evidence="4">
    <location>
        <begin position="1698"/>
        <end position="1816"/>
    </location>
</feature>
<feature type="region of interest" description="Disordered" evidence="3">
    <location>
        <begin position="3364"/>
        <end position="3410"/>
    </location>
</feature>
<dbReference type="CDD" id="cd23312">
    <property type="entry name" value="beta-trefoil_FGF_RP1"/>
    <property type="match status" value="2"/>
</dbReference>
<feature type="domain" description="PLAT" evidence="4">
    <location>
        <begin position="1974"/>
        <end position="2088"/>
    </location>
</feature>
<proteinExistence type="inferred from homology"/>
<feature type="region of interest" description="Disordered" evidence="3">
    <location>
        <begin position="869"/>
        <end position="888"/>
    </location>
</feature>
<evidence type="ECO:0000256" key="2">
    <source>
        <dbReference type="PROSITE-ProRule" id="PRU00152"/>
    </source>
</evidence>
<feature type="domain" description="PLAT" evidence="4">
    <location>
        <begin position="895"/>
        <end position="1012"/>
    </location>
</feature>
<feature type="region of interest" description="Disordered" evidence="3">
    <location>
        <begin position="1"/>
        <end position="32"/>
    </location>
</feature>
<dbReference type="GeneID" id="101859869"/>
<dbReference type="Pfam" id="PF00167">
    <property type="entry name" value="FGF"/>
    <property type="match status" value="1"/>
</dbReference>
<comment type="similarity">
    <text evidence="1">Belongs to the heparin-binding growth factors family.</text>
</comment>
<evidence type="ECO:0000259" key="5">
    <source>
        <dbReference type="PROSITE" id="PS50309"/>
    </source>
</evidence>
<feature type="compositionally biased region" description="Acidic residues" evidence="3">
    <location>
        <begin position="3512"/>
        <end position="3522"/>
    </location>
</feature>
<evidence type="ECO:0000256" key="1">
    <source>
        <dbReference type="ARBA" id="ARBA00007936"/>
    </source>
</evidence>
<comment type="caution">
    <text evidence="2">Lacks conserved residue(s) required for the propagation of feature annotation.</text>
</comment>
<feature type="domain" description="PLAT" evidence="4">
    <location>
        <begin position="311"/>
        <end position="428"/>
    </location>
</feature>
<evidence type="ECO:0000313" key="7">
    <source>
        <dbReference type="RefSeq" id="XP_005101561.1"/>
    </source>
</evidence>
<evidence type="ECO:0000313" key="6">
    <source>
        <dbReference type="Proteomes" id="UP000694888"/>
    </source>
</evidence>
<feature type="domain" description="PLAT" evidence="4">
    <location>
        <begin position="1026"/>
        <end position="1144"/>
    </location>
</feature>
<feature type="compositionally biased region" description="Basic and acidic residues" evidence="3">
    <location>
        <begin position="3523"/>
        <end position="3536"/>
    </location>
</feature>
<dbReference type="PROSITE" id="PS50309">
    <property type="entry name" value="DC"/>
    <property type="match status" value="2"/>
</dbReference>
<feature type="domain" description="PLAT" evidence="4">
    <location>
        <begin position="2517"/>
        <end position="2634"/>
    </location>
</feature>
<feature type="compositionally biased region" description="Acidic residues" evidence="3">
    <location>
        <begin position="3480"/>
        <end position="3490"/>
    </location>
</feature>
<feature type="domain" description="PLAT" evidence="4">
    <location>
        <begin position="3239"/>
        <end position="3359"/>
    </location>
</feature>
<feature type="compositionally biased region" description="Basic and acidic residues" evidence="3">
    <location>
        <begin position="1406"/>
        <end position="1417"/>
    </location>
</feature>
<dbReference type="InterPro" id="IPR001024">
    <property type="entry name" value="PLAT/LH2_dom"/>
</dbReference>
<dbReference type="SUPFAM" id="SSF49723">
    <property type="entry name" value="Lipase/lipooxygenase domain (PLAT/LH2 domain)"/>
    <property type="match status" value="20"/>
</dbReference>
<dbReference type="Pfam" id="PF01477">
    <property type="entry name" value="PLAT"/>
    <property type="match status" value="19"/>
</dbReference>
<dbReference type="InterPro" id="IPR036572">
    <property type="entry name" value="Doublecortin_dom_sf"/>
</dbReference>
<keyword evidence="6" id="KW-1185">Reference proteome</keyword>
<dbReference type="InterPro" id="IPR003533">
    <property type="entry name" value="Doublecortin_dom"/>
</dbReference>
<feature type="compositionally biased region" description="Polar residues" evidence="3">
    <location>
        <begin position="3713"/>
        <end position="3735"/>
    </location>
</feature>
<feature type="region of interest" description="Disordered" evidence="3">
    <location>
        <begin position="3422"/>
        <end position="3735"/>
    </location>
</feature>
<dbReference type="InterPro" id="IPR002209">
    <property type="entry name" value="Fibroblast_GF_fam"/>
</dbReference>
<dbReference type="Gene3D" id="2.80.10.50">
    <property type="match status" value="2"/>
</dbReference>
<feature type="domain" description="PLAT" evidence="4">
    <location>
        <begin position="2377"/>
        <end position="2492"/>
    </location>
</feature>
<gene>
    <name evidence="7" type="primary">LOC101859869</name>
</gene>
<feature type="compositionally biased region" description="Basic and acidic residues" evidence="3">
    <location>
        <begin position="3613"/>
        <end position="3647"/>
    </location>
</feature>
<feature type="domain" description="PLAT" evidence="4">
    <location>
        <begin position="440"/>
        <end position="559"/>
    </location>
</feature>
<dbReference type="SUPFAM" id="SSF89837">
    <property type="entry name" value="Doublecortin (DC)"/>
    <property type="match status" value="2"/>
</dbReference>
<accession>A0ABM0JU59</accession>
<feature type="compositionally biased region" description="Pro residues" evidence="3">
    <location>
        <begin position="2808"/>
        <end position="2819"/>
    </location>
</feature>
<feature type="domain" description="PLAT" evidence="4">
    <location>
        <begin position="1559"/>
        <end position="1679"/>
    </location>
</feature>
<dbReference type="PANTHER" id="PTHR45901:SF7">
    <property type="entry name" value="OXYGEN-REGULATED PROTEIN 1"/>
    <property type="match status" value="1"/>
</dbReference>
<feature type="domain" description="PLAT" evidence="4">
    <location>
        <begin position="3109"/>
        <end position="3227"/>
    </location>
</feature>
<dbReference type="CDD" id="cd17070">
    <property type="entry name" value="DCX2_RP_like"/>
    <property type="match status" value="1"/>
</dbReference>
<dbReference type="PROSITE" id="PS50095">
    <property type="entry name" value="PLAT"/>
    <property type="match status" value="20"/>
</dbReference>
<dbReference type="SMART" id="SM00308">
    <property type="entry name" value="LH2"/>
    <property type="match status" value="13"/>
</dbReference>
<feature type="compositionally biased region" description="Polar residues" evidence="3">
    <location>
        <begin position="3668"/>
        <end position="3682"/>
    </location>
</feature>
<dbReference type="Proteomes" id="UP000694888">
    <property type="component" value="Unplaced"/>
</dbReference>
<feature type="domain" description="PLAT" evidence="4">
    <location>
        <begin position="2244"/>
        <end position="2367"/>
    </location>
</feature>
<sequence length="3735" mass="416214">MASKLKYTDPPSKGEVKHRRTQPPSFRQTTRDEDKTKNCYFYKDGDNKFAGVRVCINPRRYKRLDALITDLSTKVRGLPYGVRSIFTPRGRDMITSLDNLENNESYVCSTMRHQARGVDPNRVLAPPRWHFTKPSSGNKEYNTLLQEQEFENEARYVGRQTLPRDARMAYAYNRNQPKKITCLKNGDPVVRHVVLINRRTAQTFEQILSDLSGMFLMAIRKLYTIEGKKITNLTAMINGPDVLVAGGKEPFKSMRGFVYEPLPPEHSPTRRSRIGMYDRNASRMRSRTDFHQDGVATRLKKRRDRMMKTRGNWRISCTTNELPTAGTHAQVFITVYGHKGNSGPVPLGFPDNSCFNPGQEDDFELNLGAGLGEIYKIRISHDNTGEFPGWLCDEIRMVDTDTDEKLVFPCRRWLSREEDDHEICREIPAVRKGEPHLPIIKYEVAVVTGDLWNGATDANVYLTIYGDRGDSGVRQLYVSDKERAFNKGQTNRFTIEAVSLGHLKRVIVGHDGTVPGDGWFLEKLSIQEPDAKPHEIYQFYCGRWLDEGEDDGKIVRELKVQDEYMDDILEKRNWEFEKWKFESKNQVMFISKLTGKSLRIKGDGSVDGLGEEEDPGSVFIVSSKKPMVRIFTSLLNGNYHMAIDHGKITGQGRGGPQCEFRLHVQSDRTVMLEGAKAPLQFVTLEENGKLGDSRSTLDKDPAKRFHVYAKGVMRHRGIIMLKTSNTQAVSVDHDKNVYATGRCNKAAHFRVHKVADGGIRMFESMIYPGFYLRMKEGKLDCNGTFDDDDEEGSRNEESHFLVEKHKDKGYFTLQQHKQRGMYVGFTPRGTVRPTIDSGTNNIHVFPEVVEFGISKQQLTEEKLTPISEGEGYMETPRSRVSPDSKQPAKLEIEEGDFRVLVSTTESMEQGKVALVVFGDKGNSGPIILQGPTENGPLFKAGNSDEFKVNLATVGKINKVRLELIPRSQNREPSWKVQKLMLTDMNTQEKLVFNYDRWLSREREDQDLMRELPVVRVGQEKESLPVVKYVVTVYTGKDPGSETEAQIYINMFGDIGDCGKRWLRLTNRPTPFQRGQADTFELEAVHLGSLSKIQIGHSETRPGDGWFLDKVVVREGKSANMEFVFPCGRWFDSGMEDRKLERIVLVQEPAPTKISPEELPIEKTKEANTSIVVSTGSQSGAIMQDTVVLYVYGSDGKAGPVQLGSGNDDLFKPGTTDEIKVNIEPDVGHPYKVRVGLMEEVFGYEWHLDKLLVKDVNSGNELQFDVDRWMSRQKDDCDVWRELPVTRPDGLPLPVVTYGIEVHTGDIPGADTEAPVFINLMGQRGDSGMRRLYVTQTEGKMFSQGKIDRFTLEAVSLGDITSVTIGHSDRTPGNGWYLSYVAITEKNSSDLPVETFFPCDNWLDAGHEDGSTERELRPGQRPKPKAKSSGEYTMWITTAEDSQPAYGGKATLVIYGEKGRSEDINLFAPNSTARLFEPGNSDEFEVSAGDIGEIYKIRVSRDDNPDWRAWHLEEVKLKDKSTDETYVFSFNRWMSRDMEDGDLSRELPLVAADKELLPVKIYEVQVTTGDHWAAETDATVSLTIFGSNGDAGARILHRAKKNGKRKFIRGGTDTFTVEAVDLKELSSVVVSHDGKGPGSGWFLEHVVIRESAAPKESFVFPCGRWLDEGEDDGKTERMLRLMELPQTAVSHDVPSECGGQWKITVRTSDFPGSDTRAQVYLTVHGTQDISHPIPLGDGSASSSQFAQGRESEFDANIGDIGEITKIRLEHDGRNNDPSWHVDWVQMKHADTGFDCLFTINRWLAEDQEDGQLFRECALETPGWMPTPVMRYLVLIQTGRLPNSGAHGGVSSICLTGTNGDSGQQLLTRPLASASENMKEGILDVYMLEAVSVGEITSVRLGFEGKGRAKNWFVESVKVMESLWSLSEHVFRANCWLDDDENSAVVLGLSETGVATSLPNGIDYALLGHKHPDGKGSFDIWVWTGAQESAGTTDPVHLVLYGTAGPSTPVHLNKDSELRPSSCIHTQVDSVSIGQIFKLRLSFPDKVGNSSWFLERIKLKDKDTKQEFNFEYSNWIQSTNDNLDGLVEIPAIRPDIAPLRECTYKVKITTGNLPCSETSAEVNFMLIGQWGDSGQCYLNKSLSNREPFKRGQTDDFELKLLYLGNVSKLFIGHDEHGRGRGWFCEQVVLTATDEKGAQSDVIFACNRWFDTGVDDRRTVREFTPLGSISHTDIVKGDVRAASRGIWTCQVRMAAQEKMDVSEIASARSHLVSLVIYGTHGVTGPMELGETQADRFAPGQVETFKGLNFGNIGEPTKVRVSSGIEGDKDAMWTIEEVILQDETTKEKLHFDFSGCVGQIGGDVRKERPVLLPGAKVPPLVTYTVRVHTEDVDRAGTTAKVYATLYGSKGDSGRRLLHTKEGMAPFRQGQKLQFEIEAVDLGDLEKMVLTKGPGDPWMLSQAVVKAGPFGPLENVFIWSNWIGSSEERDKEVEVTLPVISGKPSSVAVPTTDFPDFPITRGHWTMEAITGPEGTRGDATDVVVVFAGTKGESTPAKLKFRRDNPFQAGMTDSMELNLTEDVGDLVKVRLGFEDNSEHKSWHVKKVVFEDTDTRDTFWFTLNDHVKVDDVADGWKEFPVVWPGIFILPIIQYSITVETGDVPEAGTSAQIMLKVDGETGSTGFRMLKDTRTSEAKFQLGQSNTFVIEAVSLMNLESVTIGHANKSPGMGWFLNKVTVRPSSEEEDYVFPCNRWLDAGQDDGLTMRTLHVGEDVSTIAPETNRSSRMPSAMVDVEDVPEPVEEKPVTPKAQTPEPEPQPEPPAPPQKAFSYEVTTVTGTGVGHKTKSDIVLILYGDKGHSEALVLEQENSTLGDEQSQLFEISTDENVGDLYKIRVGFENAGKEMEWYTEPNSCPSWFGDMIKLRDKKSGKAYEVLMKQWVRMEDDHDYWREFPVAQDNPSDTLPVRDYLVDVFTGQQNGSGTNGHVFLQLSGDHGDSGLRHLHGSRTNANKFETGSHDLFRIEAVDLGKLNTVKIHLEGYGQNPTWYLDKVEVKESEESSQVFVFECDRWLSGEAPSQLTVELPLTSVQDTPRVQAEEVVEAPEEPEEEKPKPGDWRVYVMTSSEPGSGTDAKVTLTVLGDKGSSGPLVLGAAGQDFFSEGQTDQFDVWLEPEDVGQIQKVRLEHDDSGQAAGWRVDQLVMENLFNGEKLSFVVNRWLSFADREGDIVCEVAAEYPDRTPLKSVKYVVKTVTEAQDSAGTQAIVYINIIGSQGDSGKRCLKNNLDENEKFAIGKTNYFHIEAIDLGALQKIWIGHDGSGPDSAWKLQCVLVRDADAKTRESFVFPWGKWLSSEEQSEAVIIVADEMVSEDVDGPSQDEPADGELKLELPYTNRTENDQPTLRTDEGYQEDYGPSDTDAALTARMYTASDSSVDPFSQRNVGETARDESVIDEENENSNKESPASLALVDTARETEVVGAGKEKDAEDDVPEDEIVDTTQENAQDEAGKDDGSIAAEQNDDEVGEEDNVTAREDVDTAKEEDNSGAAEEEENDPNKEENDPNKEENEVAQDTECDDAAHDTVDDTDKADDTVDTNRDDDDEATEAETKSQSGEQEPGSETDRTENPAEEKEQDDHSSDPKANDNVDTKSKSEADEINDQSSNEAARDDGEGDGNSESQNDPDTASGKNKPTEENSASNRSENENGNTAPDDVDNEENVENQASQGKDGDQNPQDQNAVSDD</sequence>
<feature type="domain" description="Doublecortin" evidence="5">
    <location>
        <begin position="178"/>
        <end position="252"/>
    </location>
</feature>
<evidence type="ECO:0000259" key="4">
    <source>
        <dbReference type="PROSITE" id="PS50095"/>
    </source>
</evidence>
<feature type="domain" description="PLAT" evidence="4">
    <location>
        <begin position="1295"/>
        <end position="1416"/>
    </location>
</feature>
<feature type="domain" description="Doublecortin" evidence="5">
    <location>
        <begin position="37"/>
        <end position="109"/>
    </location>
</feature>
<dbReference type="CDD" id="cd00113">
    <property type="entry name" value="PLAT"/>
    <property type="match status" value="1"/>
</dbReference>
<feature type="domain" description="PLAT" evidence="4">
    <location>
        <begin position="1429"/>
        <end position="1547"/>
    </location>
</feature>
<dbReference type="InterPro" id="IPR036392">
    <property type="entry name" value="PLAT/LH2_dom_sf"/>
</dbReference>
<dbReference type="SUPFAM" id="SSF50353">
    <property type="entry name" value="Cytokine"/>
    <property type="match status" value="2"/>
</dbReference>
<dbReference type="InterPro" id="IPR052970">
    <property type="entry name" value="Inner_ear_hair_cell_LOXHD"/>
</dbReference>
<feature type="compositionally biased region" description="Basic and acidic residues" evidence="3">
    <location>
        <begin position="876"/>
        <end position="888"/>
    </location>
</feature>
<protein>
    <submittedName>
        <fullName evidence="7">Lipoxygenase homology domain-containing protein 1 isoform X1</fullName>
    </submittedName>
</protein>
<feature type="compositionally biased region" description="Basic and acidic residues" evidence="3">
    <location>
        <begin position="3547"/>
        <end position="3560"/>
    </location>
</feature>
<evidence type="ECO:0000256" key="3">
    <source>
        <dbReference type="SAM" id="MobiDB-lite"/>
    </source>
</evidence>
<dbReference type="Pfam" id="PF03607">
    <property type="entry name" value="DCX"/>
    <property type="match status" value="2"/>
</dbReference>
<dbReference type="PANTHER" id="PTHR45901">
    <property type="entry name" value="PROTEIN CBG12474"/>
    <property type="match status" value="1"/>
</dbReference>
<feature type="compositionally biased region" description="Polar residues" evidence="3">
    <location>
        <begin position="3422"/>
        <end position="3435"/>
    </location>
</feature>
<reference evidence="7" key="1">
    <citation type="submission" date="2025-08" db="UniProtKB">
        <authorList>
            <consortium name="RefSeq"/>
        </authorList>
    </citation>
    <scope>IDENTIFICATION</scope>
</reference>
<dbReference type="Gene3D" id="2.40.180.10">
    <property type="entry name" value="Catalase core domain"/>
    <property type="match status" value="5"/>
</dbReference>
<name>A0ABM0JU59_APLCA</name>
<feature type="domain" description="PLAT" evidence="4">
    <location>
        <begin position="2823"/>
        <end position="2949"/>
    </location>
</feature>
<organism evidence="6 7">
    <name type="scientific">Aplysia californica</name>
    <name type="common">California sea hare</name>
    <dbReference type="NCBI Taxonomy" id="6500"/>
    <lineage>
        <taxon>Eukaryota</taxon>
        <taxon>Metazoa</taxon>
        <taxon>Spiralia</taxon>
        <taxon>Lophotrochozoa</taxon>
        <taxon>Mollusca</taxon>
        <taxon>Gastropoda</taxon>
        <taxon>Heterobranchia</taxon>
        <taxon>Euthyneura</taxon>
        <taxon>Tectipleura</taxon>
        <taxon>Aplysiida</taxon>
        <taxon>Aplysioidea</taxon>
        <taxon>Aplysiidae</taxon>
        <taxon>Aplysia</taxon>
    </lineage>
</organism>
<dbReference type="SMART" id="SM00537">
    <property type="entry name" value="DCX"/>
    <property type="match status" value="2"/>
</dbReference>
<feature type="domain" description="PLAT" evidence="4">
    <location>
        <begin position="2961"/>
        <end position="3080"/>
    </location>
</feature>